<sequence length="73" mass="7739">KEGFSMGLSLKAVPQSSSLLSTQEKWSTENCCSPNGAEGTSISKNPNSRGMERMLQETPSPALGLEEQTACSC</sequence>
<accession>A0ABQ9UPN6</accession>
<feature type="non-terminal residue" evidence="2">
    <location>
        <position position="1"/>
    </location>
</feature>
<evidence type="ECO:0000313" key="2">
    <source>
        <dbReference type="EMBL" id="KAK2099044.1"/>
    </source>
</evidence>
<keyword evidence="3" id="KW-1185">Reference proteome</keyword>
<comment type="caution">
    <text evidence="2">The sequence shown here is derived from an EMBL/GenBank/DDBJ whole genome shotgun (WGS) entry which is preliminary data.</text>
</comment>
<dbReference type="EMBL" id="JASSZA010000011">
    <property type="protein sequence ID" value="KAK2099044.1"/>
    <property type="molecule type" value="Genomic_DNA"/>
</dbReference>
<evidence type="ECO:0000313" key="3">
    <source>
        <dbReference type="Proteomes" id="UP001266305"/>
    </source>
</evidence>
<reference evidence="2 3" key="1">
    <citation type="submission" date="2023-05" db="EMBL/GenBank/DDBJ databases">
        <title>B98-5 Cell Line De Novo Hybrid Assembly: An Optical Mapping Approach.</title>
        <authorList>
            <person name="Kananen K."/>
            <person name="Auerbach J.A."/>
            <person name="Kautto E."/>
            <person name="Blachly J.S."/>
        </authorList>
    </citation>
    <scope>NUCLEOTIDE SEQUENCE [LARGE SCALE GENOMIC DNA]</scope>
    <source>
        <strain evidence="2">B95-8</strain>
        <tissue evidence="2">Cell line</tissue>
    </source>
</reference>
<protein>
    <submittedName>
        <fullName evidence="2">Uncharacterized protein</fullName>
    </submittedName>
</protein>
<feature type="region of interest" description="Disordered" evidence="1">
    <location>
        <begin position="29"/>
        <end position="73"/>
    </location>
</feature>
<evidence type="ECO:0000256" key="1">
    <source>
        <dbReference type="SAM" id="MobiDB-lite"/>
    </source>
</evidence>
<feature type="compositionally biased region" description="Polar residues" evidence="1">
    <location>
        <begin position="29"/>
        <end position="48"/>
    </location>
</feature>
<proteinExistence type="predicted"/>
<dbReference type="Proteomes" id="UP001266305">
    <property type="component" value="Unassembled WGS sequence"/>
</dbReference>
<organism evidence="2 3">
    <name type="scientific">Saguinus oedipus</name>
    <name type="common">Cotton-top tamarin</name>
    <name type="synonym">Oedipomidas oedipus</name>
    <dbReference type="NCBI Taxonomy" id="9490"/>
    <lineage>
        <taxon>Eukaryota</taxon>
        <taxon>Metazoa</taxon>
        <taxon>Chordata</taxon>
        <taxon>Craniata</taxon>
        <taxon>Vertebrata</taxon>
        <taxon>Euteleostomi</taxon>
        <taxon>Mammalia</taxon>
        <taxon>Eutheria</taxon>
        <taxon>Euarchontoglires</taxon>
        <taxon>Primates</taxon>
        <taxon>Haplorrhini</taxon>
        <taxon>Platyrrhini</taxon>
        <taxon>Cebidae</taxon>
        <taxon>Callitrichinae</taxon>
        <taxon>Saguinus</taxon>
    </lineage>
</organism>
<name>A0ABQ9UPN6_SAGOE</name>
<gene>
    <name evidence="2" type="ORF">P7K49_024495</name>
</gene>